<dbReference type="PANTHER" id="PTHR11058">
    <property type="entry name" value="NADH-UBIQUINONE OXIDOREDUCTASE CHAIN 3"/>
    <property type="match status" value="1"/>
</dbReference>
<comment type="subcellular location">
    <subcellularLocation>
        <location evidence="7 8">Cell membrane</location>
        <topology evidence="7 8">Multi-pass membrane protein</topology>
    </subcellularLocation>
    <subcellularLocation>
        <location evidence="1">Membrane</location>
        <topology evidence="1">Multi-pass membrane protein</topology>
    </subcellularLocation>
</comment>
<evidence type="ECO:0000256" key="7">
    <source>
        <dbReference type="HAMAP-Rule" id="MF_01394"/>
    </source>
</evidence>
<dbReference type="Proteomes" id="UP000214646">
    <property type="component" value="Unassembled WGS sequence"/>
</dbReference>
<dbReference type="EC" id="7.1.1.-" evidence="7"/>
<keyword evidence="7 9" id="KW-0830">Ubiquinone</keyword>
<feature type="transmembrane region" description="Helical" evidence="7">
    <location>
        <begin position="60"/>
        <end position="82"/>
    </location>
</feature>
<reference evidence="10" key="1">
    <citation type="submission" date="2017-06" db="EMBL/GenBank/DDBJ databases">
        <title>Genome analysis of Fimbriiglobus ruber SP5, the first member of the order Planctomycetales with confirmed chitinolytic capability.</title>
        <authorList>
            <person name="Ravin N.V."/>
            <person name="Rakitin A.L."/>
            <person name="Ivanova A.A."/>
            <person name="Beletsky A.V."/>
            <person name="Kulichevskaya I.S."/>
            <person name="Mardanov A.V."/>
            <person name="Dedysh S.N."/>
        </authorList>
    </citation>
    <scope>NUCLEOTIDE SEQUENCE [LARGE SCALE GENOMIC DNA]</scope>
    <source>
        <strain evidence="10">SP5</strain>
    </source>
</reference>
<dbReference type="RefSeq" id="WP_088257210.1">
    <property type="nucleotide sequence ID" value="NZ_NIDE01000013.1"/>
</dbReference>
<dbReference type="InterPro" id="IPR023043">
    <property type="entry name" value="NAD(P)H_OxRDtase_bac/plastid"/>
</dbReference>
<evidence type="ECO:0000256" key="1">
    <source>
        <dbReference type="ARBA" id="ARBA00004141"/>
    </source>
</evidence>
<gene>
    <name evidence="7" type="primary">nuoA</name>
    <name evidence="9" type="ORF">FRUB_06355</name>
</gene>
<comment type="subunit">
    <text evidence="7">NDH-1 is composed of 14 different subunits. Subunits NuoA, H, J, K, L, M, N constitute the membrane sector of the complex.</text>
</comment>
<dbReference type="InterPro" id="IPR038430">
    <property type="entry name" value="NDAH_ubi_oxred_su3_sf"/>
</dbReference>
<evidence type="ECO:0000256" key="3">
    <source>
        <dbReference type="ARBA" id="ARBA00022448"/>
    </source>
</evidence>
<dbReference type="GO" id="GO:0048038">
    <property type="term" value="F:quinone binding"/>
    <property type="evidence" value="ECO:0007669"/>
    <property type="project" value="UniProtKB-KW"/>
</dbReference>
<keyword evidence="4 7" id="KW-0812">Transmembrane</keyword>
<evidence type="ECO:0000256" key="5">
    <source>
        <dbReference type="ARBA" id="ARBA00022989"/>
    </source>
</evidence>
<evidence type="ECO:0000313" key="9">
    <source>
        <dbReference type="EMBL" id="OWK38850.1"/>
    </source>
</evidence>
<evidence type="ECO:0000313" key="10">
    <source>
        <dbReference type="Proteomes" id="UP000214646"/>
    </source>
</evidence>
<feature type="transmembrane region" description="Helical" evidence="7">
    <location>
        <begin position="129"/>
        <end position="152"/>
    </location>
</feature>
<keyword evidence="7 8" id="KW-0520">NAD</keyword>
<name>A0A225DBA7_9BACT</name>
<dbReference type="HAMAP" id="MF_01394">
    <property type="entry name" value="NDH1_NuoA"/>
    <property type="match status" value="1"/>
</dbReference>
<evidence type="ECO:0000256" key="4">
    <source>
        <dbReference type="ARBA" id="ARBA00022692"/>
    </source>
</evidence>
<keyword evidence="3 7" id="KW-0813">Transport</keyword>
<accession>A0A225DBA7</accession>
<dbReference type="GO" id="GO:0008137">
    <property type="term" value="F:NADH dehydrogenase (ubiquinone) activity"/>
    <property type="evidence" value="ECO:0007669"/>
    <property type="project" value="InterPro"/>
</dbReference>
<dbReference type="GO" id="GO:0030964">
    <property type="term" value="C:NADH dehydrogenase complex"/>
    <property type="evidence" value="ECO:0007669"/>
    <property type="project" value="TreeGrafter"/>
</dbReference>
<protein>
    <recommendedName>
        <fullName evidence="7">NADH-quinone oxidoreductase subunit A</fullName>
        <ecNumber evidence="7">7.1.1.-</ecNumber>
    </recommendedName>
    <alternativeName>
        <fullName evidence="7">NADH dehydrogenase I subunit A</fullName>
    </alternativeName>
    <alternativeName>
        <fullName evidence="7">NDH-1 subunit A</fullName>
    </alternativeName>
    <alternativeName>
        <fullName evidence="7">NUO1</fullName>
    </alternativeName>
</protein>
<dbReference type="OrthoDB" id="9791970at2"/>
<dbReference type="GO" id="GO:0005886">
    <property type="term" value="C:plasma membrane"/>
    <property type="evidence" value="ECO:0007669"/>
    <property type="project" value="UniProtKB-SubCell"/>
</dbReference>
<sequence>MPALVATILVFVAVGIGFLFVNLLVGRLIRPANPSPEKGEVYECGEQPIGSPWIQFDLRFYVVALLFVIFDVEIAFFFPWAVVFGSATRAADTNLSPAQRAEAAASLAPPGTVAPVPAVEPDPELMSAFARFAFLELLVFFGVLLVGFAYLWRRGDLDWVRSIAAQVQKDHKVYGPPSPGMEK</sequence>
<evidence type="ECO:0000256" key="6">
    <source>
        <dbReference type="ARBA" id="ARBA00023136"/>
    </source>
</evidence>
<keyword evidence="7" id="KW-1278">Translocase</keyword>
<keyword evidence="10" id="KW-1185">Reference proteome</keyword>
<keyword evidence="6 7" id="KW-0472">Membrane</keyword>
<comment type="catalytic activity">
    <reaction evidence="7 8">
        <text>a quinone + NADH + 5 H(+)(in) = a quinol + NAD(+) + 4 H(+)(out)</text>
        <dbReference type="Rhea" id="RHEA:57888"/>
        <dbReference type="ChEBI" id="CHEBI:15378"/>
        <dbReference type="ChEBI" id="CHEBI:24646"/>
        <dbReference type="ChEBI" id="CHEBI:57540"/>
        <dbReference type="ChEBI" id="CHEBI:57945"/>
        <dbReference type="ChEBI" id="CHEBI:132124"/>
    </reaction>
</comment>
<dbReference type="Gene3D" id="1.20.58.1610">
    <property type="entry name" value="NADH:ubiquinone/plastoquinone oxidoreductase, chain 3"/>
    <property type="match status" value="1"/>
</dbReference>
<dbReference type="EMBL" id="NIDE01000013">
    <property type="protein sequence ID" value="OWK38850.1"/>
    <property type="molecule type" value="Genomic_DNA"/>
</dbReference>
<comment type="function">
    <text evidence="7">NDH-1 shuttles electrons from NADH, via FMN and iron-sulfur (Fe-S) centers, to quinones in the respiratory chain. The immediate electron acceptor for the enzyme in this species is believed to be ubiquinone. Couples the redox reaction to proton translocation (for every two electrons transferred, four hydrogen ions are translocated across the cytoplasmic membrane), and thus conserves the redox energy in a proton gradient.</text>
</comment>
<proteinExistence type="inferred from homology"/>
<dbReference type="InterPro" id="IPR000440">
    <property type="entry name" value="NADH_UbQ/plastoQ_OxRdtase_su3"/>
</dbReference>
<dbReference type="AlphaFoldDB" id="A0A225DBA7"/>
<keyword evidence="5 7" id="KW-1133">Transmembrane helix</keyword>
<dbReference type="PANTHER" id="PTHR11058:SF9">
    <property type="entry name" value="NADH-UBIQUINONE OXIDOREDUCTASE CHAIN 3"/>
    <property type="match status" value="1"/>
</dbReference>
<evidence type="ECO:0000256" key="8">
    <source>
        <dbReference type="RuleBase" id="RU003639"/>
    </source>
</evidence>
<comment type="caution">
    <text evidence="9">The sequence shown here is derived from an EMBL/GenBank/DDBJ whole genome shotgun (WGS) entry which is preliminary data.</text>
</comment>
<keyword evidence="7 8" id="KW-0874">Quinone</keyword>
<dbReference type="Pfam" id="PF00507">
    <property type="entry name" value="Oxidored_q4"/>
    <property type="match status" value="2"/>
</dbReference>
<organism evidence="9 10">
    <name type="scientific">Fimbriiglobus ruber</name>
    <dbReference type="NCBI Taxonomy" id="1908690"/>
    <lineage>
        <taxon>Bacteria</taxon>
        <taxon>Pseudomonadati</taxon>
        <taxon>Planctomycetota</taxon>
        <taxon>Planctomycetia</taxon>
        <taxon>Gemmatales</taxon>
        <taxon>Gemmataceae</taxon>
        <taxon>Fimbriiglobus</taxon>
    </lineage>
</organism>
<evidence type="ECO:0000256" key="2">
    <source>
        <dbReference type="ARBA" id="ARBA00008472"/>
    </source>
</evidence>
<keyword evidence="7" id="KW-1003">Cell membrane</keyword>
<dbReference type="GO" id="GO:0050136">
    <property type="term" value="F:NADH dehydrogenase (quinone) (non-electrogenic) activity"/>
    <property type="evidence" value="ECO:0007669"/>
    <property type="project" value="UniProtKB-UniRule"/>
</dbReference>
<feature type="transmembrane region" description="Helical" evidence="7">
    <location>
        <begin position="6"/>
        <end position="25"/>
    </location>
</feature>
<comment type="similarity">
    <text evidence="2 7 8">Belongs to the complex I subunit 3 family.</text>
</comment>